<dbReference type="AlphaFoldDB" id="A0A7K3WXB6"/>
<gene>
    <name evidence="1" type="ORF">G3O08_19765</name>
</gene>
<sequence length="186" mass="20459">MTKFYEYLLALRYRLNGWRLSLYLRSLGCTVGKNLKCMRFPTFRDIPKGNYTIGDNVVIGQGVIFEITQTGCLIIGDEVLIGAYTRFSSTAAIKIGNWAGIAENCSIRGSAHHLKRNQKYMKQGNVGKEISIGDDVLIGACSQVLIGAQIPEGVVIGALSLVTQHVKLHSYGIFAGAPVKHIRDRE</sequence>
<reference evidence="1 2" key="1">
    <citation type="submission" date="2020-02" db="EMBL/GenBank/DDBJ databases">
        <title>Out from the shadows clarifying the taxonomy of the family Cryomorphaceae and related taxa by utilizing the GTDB taxonomic framework.</title>
        <authorList>
            <person name="Bowman J.P."/>
        </authorList>
    </citation>
    <scope>NUCLEOTIDE SEQUENCE [LARGE SCALE GENOMIC DNA]</scope>
    <source>
        <strain evidence="1 2">QSSC 1-22</strain>
    </source>
</reference>
<dbReference type="Gene3D" id="2.160.10.10">
    <property type="entry name" value="Hexapeptide repeat proteins"/>
    <property type="match status" value="1"/>
</dbReference>
<accession>A0A7K3WXB6</accession>
<dbReference type="CDD" id="cd04647">
    <property type="entry name" value="LbH_MAT_like"/>
    <property type="match status" value="1"/>
</dbReference>
<dbReference type="Proteomes" id="UP000486602">
    <property type="component" value="Unassembled WGS sequence"/>
</dbReference>
<proteinExistence type="predicted"/>
<dbReference type="PANTHER" id="PTHR23416:SF78">
    <property type="entry name" value="LIPOPOLYSACCHARIDE BIOSYNTHESIS O-ACETYL TRANSFERASE WBBJ-RELATED"/>
    <property type="match status" value="1"/>
</dbReference>
<dbReference type="InterPro" id="IPR051159">
    <property type="entry name" value="Hexapeptide_acetyltransf"/>
</dbReference>
<evidence type="ECO:0000313" key="1">
    <source>
        <dbReference type="EMBL" id="NEN25731.1"/>
    </source>
</evidence>
<dbReference type="EMBL" id="JAAGVY010000074">
    <property type="protein sequence ID" value="NEN25731.1"/>
    <property type="molecule type" value="Genomic_DNA"/>
</dbReference>
<evidence type="ECO:0008006" key="3">
    <source>
        <dbReference type="Google" id="ProtNLM"/>
    </source>
</evidence>
<keyword evidence="2" id="KW-1185">Reference proteome</keyword>
<organism evidence="1 2">
    <name type="scientific">Cryomorpha ignava</name>
    <dbReference type="NCBI Taxonomy" id="101383"/>
    <lineage>
        <taxon>Bacteria</taxon>
        <taxon>Pseudomonadati</taxon>
        <taxon>Bacteroidota</taxon>
        <taxon>Flavobacteriia</taxon>
        <taxon>Flavobacteriales</taxon>
        <taxon>Cryomorphaceae</taxon>
        <taxon>Cryomorpha</taxon>
    </lineage>
</organism>
<protein>
    <recommendedName>
        <fullName evidence="3">Acyltransferase</fullName>
    </recommendedName>
</protein>
<dbReference type="InterPro" id="IPR011004">
    <property type="entry name" value="Trimer_LpxA-like_sf"/>
</dbReference>
<comment type="caution">
    <text evidence="1">The sequence shown here is derived from an EMBL/GenBank/DDBJ whole genome shotgun (WGS) entry which is preliminary data.</text>
</comment>
<dbReference type="RefSeq" id="WP_163287179.1">
    <property type="nucleotide sequence ID" value="NZ_JAAGVY010000074.1"/>
</dbReference>
<evidence type="ECO:0000313" key="2">
    <source>
        <dbReference type="Proteomes" id="UP000486602"/>
    </source>
</evidence>
<name>A0A7K3WXB6_9FLAO</name>
<dbReference type="PANTHER" id="PTHR23416">
    <property type="entry name" value="SIALIC ACID SYNTHASE-RELATED"/>
    <property type="match status" value="1"/>
</dbReference>
<dbReference type="SUPFAM" id="SSF51161">
    <property type="entry name" value="Trimeric LpxA-like enzymes"/>
    <property type="match status" value="1"/>
</dbReference>